<feature type="transmembrane region" description="Helical" evidence="1">
    <location>
        <begin position="54"/>
        <end position="79"/>
    </location>
</feature>
<accession>A0AAD3TN02</accession>
<comment type="caution">
    <text evidence="2">The sequence shown here is derived from an EMBL/GenBank/DDBJ whole genome shotgun (WGS) entry which is preliminary data.</text>
</comment>
<keyword evidence="1" id="KW-0472">Membrane</keyword>
<sequence>MYMLQIRGVDGRWLALFLKASYGCLCGNNFSRVSAEAEACCWGRMSLGSWWLNCYVILLTAAGMVQCLLMLILAVGAVLDDLDAGSYWYIADFKCRFRLRVTCRFQLALKIQFEIVVICQFLLAFSIADLDLKVICGLELCIKVVFVLAIWNLGFTAEFNCRFGLACLLPILRVTCRFQLLIPTTNSELRLVFLLAGLNAANEAAFDAEAHSGRLALLRTMGFREPGCLGYVAHG</sequence>
<feature type="transmembrane region" description="Helical" evidence="1">
    <location>
        <begin position="107"/>
        <end position="128"/>
    </location>
</feature>
<name>A0AAD3TN02_NEPGR</name>
<gene>
    <name evidence="2" type="ORF">Nepgr_033862</name>
</gene>
<keyword evidence="1" id="KW-0812">Transmembrane</keyword>
<reference evidence="2" key="1">
    <citation type="submission" date="2023-05" db="EMBL/GenBank/DDBJ databases">
        <title>Nepenthes gracilis genome sequencing.</title>
        <authorList>
            <person name="Fukushima K."/>
        </authorList>
    </citation>
    <scope>NUCLEOTIDE SEQUENCE</scope>
    <source>
        <strain evidence="2">SING2019-196</strain>
    </source>
</reference>
<evidence type="ECO:0000313" key="3">
    <source>
        <dbReference type="Proteomes" id="UP001279734"/>
    </source>
</evidence>
<keyword evidence="1" id="KW-1133">Transmembrane helix</keyword>
<organism evidence="2 3">
    <name type="scientific">Nepenthes gracilis</name>
    <name type="common">Slender pitcher plant</name>
    <dbReference type="NCBI Taxonomy" id="150966"/>
    <lineage>
        <taxon>Eukaryota</taxon>
        <taxon>Viridiplantae</taxon>
        <taxon>Streptophyta</taxon>
        <taxon>Embryophyta</taxon>
        <taxon>Tracheophyta</taxon>
        <taxon>Spermatophyta</taxon>
        <taxon>Magnoliopsida</taxon>
        <taxon>eudicotyledons</taxon>
        <taxon>Gunneridae</taxon>
        <taxon>Pentapetalae</taxon>
        <taxon>Caryophyllales</taxon>
        <taxon>Nepenthaceae</taxon>
        <taxon>Nepenthes</taxon>
    </lineage>
</organism>
<feature type="transmembrane region" description="Helical" evidence="1">
    <location>
        <begin position="140"/>
        <end position="157"/>
    </location>
</feature>
<evidence type="ECO:0000313" key="2">
    <source>
        <dbReference type="EMBL" id="GMH32018.1"/>
    </source>
</evidence>
<evidence type="ECO:0000256" key="1">
    <source>
        <dbReference type="SAM" id="Phobius"/>
    </source>
</evidence>
<keyword evidence="3" id="KW-1185">Reference proteome</keyword>
<dbReference type="AlphaFoldDB" id="A0AAD3TN02"/>
<proteinExistence type="predicted"/>
<dbReference type="Proteomes" id="UP001279734">
    <property type="component" value="Unassembled WGS sequence"/>
</dbReference>
<dbReference type="EMBL" id="BSYO01000053">
    <property type="protein sequence ID" value="GMH32018.1"/>
    <property type="molecule type" value="Genomic_DNA"/>
</dbReference>
<protein>
    <submittedName>
        <fullName evidence="2">Uncharacterized protein</fullName>
    </submittedName>
</protein>